<evidence type="ECO:0000313" key="1">
    <source>
        <dbReference type="EMBL" id="QEX17578.1"/>
    </source>
</evidence>
<reference evidence="1 2" key="1">
    <citation type="submission" date="2019-08" db="EMBL/GenBank/DDBJ databases">
        <title>Hyperibacter terrae gen. nov., sp. nov. and Hyperibacter viscosus sp. nov., two new members in the family Rhodospirillaceae isolated from the rhizosphere of Hypericum perforatum.</title>
        <authorList>
            <person name="Noviana Z."/>
        </authorList>
    </citation>
    <scope>NUCLEOTIDE SEQUENCE [LARGE SCALE GENOMIC DNA]</scope>
    <source>
        <strain evidence="1 2">R5913</strain>
    </source>
</reference>
<sequence>MQPMRILPFDNVWAQSIVLLNKQLAAAIDLQLWLIEMLHFTATLKAAHSQTRARMRHEQGATVPALSRAIEMPGHRSTGCSASCDLNDRIGNWVNEGGAGGEVNR</sequence>
<protein>
    <submittedName>
        <fullName evidence="1">Uncharacterized protein</fullName>
    </submittedName>
</protein>
<proteinExistence type="predicted"/>
<dbReference type="EMBL" id="CP042906">
    <property type="protein sequence ID" value="QEX17578.1"/>
    <property type="molecule type" value="Genomic_DNA"/>
</dbReference>
<dbReference type="AlphaFoldDB" id="A0A5J6MJD6"/>
<dbReference type="RefSeq" id="WP_151177823.1">
    <property type="nucleotide sequence ID" value="NZ_CP042906.1"/>
</dbReference>
<organism evidence="1 2">
    <name type="scientific">Hypericibacter terrae</name>
    <dbReference type="NCBI Taxonomy" id="2602015"/>
    <lineage>
        <taxon>Bacteria</taxon>
        <taxon>Pseudomonadati</taxon>
        <taxon>Pseudomonadota</taxon>
        <taxon>Alphaproteobacteria</taxon>
        <taxon>Rhodospirillales</taxon>
        <taxon>Dongiaceae</taxon>
        <taxon>Hypericibacter</taxon>
    </lineage>
</organism>
<dbReference type="KEGG" id="htq:FRZ44_28800"/>
<keyword evidence="2" id="KW-1185">Reference proteome</keyword>
<gene>
    <name evidence="1" type="ORF">FRZ44_28800</name>
</gene>
<dbReference type="Proteomes" id="UP000326202">
    <property type="component" value="Chromosome"/>
</dbReference>
<name>A0A5J6MJD6_9PROT</name>
<evidence type="ECO:0000313" key="2">
    <source>
        <dbReference type="Proteomes" id="UP000326202"/>
    </source>
</evidence>
<accession>A0A5J6MJD6</accession>